<proteinExistence type="predicted"/>
<dbReference type="Proteomes" id="UP000276133">
    <property type="component" value="Unassembled WGS sequence"/>
</dbReference>
<sequence length="246" mass="29129">GRELENRLNDRECSSDADCFYSDECTATCDLNSHKCTHQLNSLQIRVFCEFFQRFIDSHSELKAEFDPVIKRCLKLKPFYLSKEDNFEQNIIPFELDEQKRAYWNASMEYTLTAKSLNDKIWQKIKLVNDPVKPKKTTRKPSAGSNKFSLIFIRDCIIMRPSVFIFILKNYTLNDFISLYIIFFVAEFSKYHTCTKVRKKVISKTLKFIIYFQKRYVEIESQKNTNRARSLDEQTVFDGDFLQVSV</sequence>
<evidence type="ECO:0000313" key="2">
    <source>
        <dbReference type="EMBL" id="RMZ95151.1"/>
    </source>
</evidence>
<feature type="non-terminal residue" evidence="2">
    <location>
        <position position="1"/>
    </location>
</feature>
<dbReference type="PANTHER" id="PTHR21093">
    <property type="entry name" value="DIVERGENT PROTEIN KINASE DOMAIN 1C-RELATED"/>
    <property type="match status" value="1"/>
</dbReference>
<accession>A0A3M7P7T7</accession>
<dbReference type="AlphaFoldDB" id="A0A3M7P7T7"/>
<evidence type="ECO:0000259" key="1">
    <source>
        <dbReference type="Pfam" id="PF12260"/>
    </source>
</evidence>
<evidence type="ECO:0000313" key="3">
    <source>
        <dbReference type="Proteomes" id="UP000276133"/>
    </source>
</evidence>
<dbReference type="Pfam" id="PF12260">
    <property type="entry name" value="PIP49_C"/>
    <property type="match status" value="1"/>
</dbReference>
<reference evidence="2 3" key="1">
    <citation type="journal article" date="2018" name="Sci. Rep.">
        <title>Genomic signatures of local adaptation to the degree of environmental predictability in rotifers.</title>
        <authorList>
            <person name="Franch-Gras L."/>
            <person name="Hahn C."/>
            <person name="Garcia-Roger E.M."/>
            <person name="Carmona M.J."/>
            <person name="Serra M."/>
            <person name="Gomez A."/>
        </authorList>
    </citation>
    <scope>NUCLEOTIDE SEQUENCE [LARGE SCALE GENOMIC DNA]</scope>
    <source>
        <strain evidence="2">HYR1</strain>
    </source>
</reference>
<dbReference type="InterPro" id="IPR022049">
    <property type="entry name" value="FAM69_kinase_dom"/>
</dbReference>
<feature type="domain" description="FAM69 protein-kinase" evidence="1">
    <location>
        <begin position="4"/>
        <end position="75"/>
    </location>
</feature>
<keyword evidence="3" id="KW-1185">Reference proteome</keyword>
<gene>
    <name evidence="2" type="ORF">BpHYR1_051672</name>
</gene>
<dbReference type="EMBL" id="REGN01012558">
    <property type="protein sequence ID" value="RMZ95151.1"/>
    <property type="molecule type" value="Genomic_DNA"/>
</dbReference>
<name>A0A3M7P7T7_BRAPC</name>
<dbReference type="PANTHER" id="PTHR21093:SF6">
    <property type="entry name" value="EF-HAND DOMAIN-CONTAINING PROTEIN"/>
    <property type="match status" value="1"/>
</dbReference>
<comment type="caution">
    <text evidence="2">The sequence shown here is derived from an EMBL/GenBank/DDBJ whole genome shotgun (WGS) entry which is preliminary data.</text>
</comment>
<protein>
    <recommendedName>
        <fullName evidence="1">FAM69 protein-kinase domain-containing protein</fullName>
    </recommendedName>
</protein>
<organism evidence="2 3">
    <name type="scientific">Brachionus plicatilis</name>
    <name type="common">Marine rotifer</name>
    <name type="synonym">Brachionus muelleri</name>
    <dbReference type="NCBI Taxonomy" id="10195"/>
    <lineage>
        <taxon>Eukaryota</taxon>
        <taxon>Metazoa</taxon>
        <taxon>Spiralia</taxon>
        <taxon>Gnathifera</taxon>
        <taxon>Rotifera</taxon>
        <taxon>Eurotatoria</taxon>
        <taxon>Monogononta</taxon>
        <taxon>Pseudotrocha</taxon>
        <taxon>Ploima</taxon>
        <taxon>Brachionidae</taxon>
        <taxon>Brachionus</taxon>
    </lineage>
</organism>